<evidence type="ECO:0000313" key="2">
    <source>
        <dbReference type="EMBL" id="CAI5446244.1"/>
    </source>
</evidence>
<accession>A0A9P1MZR4</accession>
<keyword evidence="3" id="KW-1185">Reference proteome</keyword>
<reference evidence="2" key="1">
    <citation type="submission" date="2022-11" db="EMBL/GenBank/DDBJ databases">
        <authorList>
            <person name="Kikuchi T."/>
        </authorList>
    </citation>
    <scope>NUCLEOTIDE SEQUENCE</scope>
    <source>
        <strain evidence="2">PS1010</strain>
    </source>
</reference>
<evidence type="ECO:0000256" key="1">
    <source>
        <dbReference type="SAM" id="SignalP"/>
    </source>
</evidence>
<comment type="caution">
    <text evidence="2">The sequence shown here is derived from an EMBL/GenBank/DDBJ whole genome shotgun (WGS) entry which is preliminary data.</text>
</comment>
<gene>
    <name evidence="2" type="ORF">CAMP_LOCUS8881</name>
</gene>
<dbReference type="EMBL" id="CANHGI010000003">
    <property type="protein sequence ID" value="CAI5446244.1"/>
    <property type="molecule type" value="Genomic_DNA"/>
</dbReference>
<name>A0A9P1MZR4_9PELO</name>
<proteinExistence type="predicted"/>
<sequence length="80" mass="9168">MKAKNILLLLVAICLSISISSVPLNKECVTEKSCKKHEKCVNGFCFHKNEHVFECNTKKDCPDYHICMKHVCLIDTTRKN</sequence>
<keyword evidence="1" id="KW-0732">Signal</keyword>
<protein>
    <submittedName>
        <fullName evidence="2">Uncharacterized protein</fullName>
    </submittedName>
</protein>
<feature type="chain" id="PRO_5040180012" evidence="1">
    <location>
        <begin position="22"/>
        <end position="80"/>
    </location>
</feature>
<evidence type="ECO:0000313" key="3">
    <source>
        <dbReference type="Proteomes" id="UP001152747"/>
    </source>
</evidence>
<dbReference type="Proteomes" id="UP001152747">
    <property type="component" value="Unassembled WGS sequence"/>
</dbReference>
<organism evidence="2 3">
    <name type="scientific">Caenorhabditis angaria</name>
    <dbReference type="NCBI Taxonomy" id="860376"/>
    <lineage>
        <taxon>Eukaryota</taxon>
        <taxon>Metazoa</taxon>
        <taxon>Ecdysozoa</taxon>
        <taxon>Nematoda</taxon>
        <taxon>Chromadorea</taxon>
        <taxon>Rhabditida</taxon>
        <taxon>Rhabditina</taxon>
        <taxon>Rhabditomorpha</taxon>
        <taxon>Rhabditoidea</taxon>
        <taxon>Rhabditidae</taxon>
        <taxon>Peloderinae</taxon>
        <taxon>Caenorhabditis</taxon>
    </lineage>
</organism>
<dbReference type="AlphaFoldDB" id="A0A9P1MZR4"/>
<feature type="signal peptide" evidence="1">
    <location>
        <begin position="1"/>
        <end position="21"/>
    </location>
</feature>
<dbReference type="OrthoDB" id="5845111at2759"/>